<dbReference type="KEGG" id="vg:77935274"/>
<reference evidence="1 2" key="1">
    <citation type="submission" date="2018-04" db="EMBL/GenBank/DDBJ databases">
        <title>Complete genome sequences of new Aeromonas and Pseudomonas phages promising in phage therapy dedicated to aquaculture.</title>
        <authorList>
            <person name="Kolsut J."/>
            <person name="Wojcik E."/>
            <person name="Wojtasik A."/>
            <person name="Dastych J."/>
        </authorList>
    </citation>
    <scope>NUCLEOTIDE SEQUENCE [LARGE SCALE GENOMIC DNA]</scope>
</reference>
<protein>
    <submittedName>
        <fullName evidence="1">Uncharacterized protein</fullName>
    </submittedName>
</protein>
<organism evidence="1 2">
    <name type="scientific">Pseudomonas phage 98PfluR60PP</name>
    <dbReference type="NCBI Taxonomy" id="2163965"/>
    <lineage>
        <taxon>Viruses</taxon>
        <taxon>Duplodnaviria</taxon>
        <taxon>Heunggongvirae</taxon>
        <taxon>Uroviricota</taxon>
        <taxon>Caudoviricetes</taxon>
        <taxon>Schitoviridae</taxon>
        <taxon>Littlefixvirus</taxon>
        <taxon>Littlefixvirus 98Pflur60pp</taxon>
    </lineage>
</organism>
<evidence type="ECO:0000313" key="1">
    <source>
        <dbReference type="EMBL" id="AWH15502.1"/>
    </source>
</evidence>
<dbReference type="RefSeq" id="YP_010659306.1">
    <property type="nucleotide sequence ID" value="NC_070866.1"/>
</dbReference>
<keyword evidence="2" id="KW-1185">Reference proteome</keyword>
<dbReference type="Proteomes" id="UP000246250">
    <property type="component" value="Segment"/>
</dbReference>
<proteinExistence type="predicted"/>
<sequence>MSKKRFALTIMWVCAVAAIVYGLTAQPTQASDNGGSLVTWGPDLNGVVCYSKSGTGGSNPLSCVKVH</sequence>
<dbReference type="GeneID" id="77935274"/>
<evidence type="ECO:0000313" key="2">
    <source>
        <dbReference type="Proteomes" id="UP000246250"/>
    </source>
</evidence>
<name>A0A2S1PG07_9CAUD</name>
<accession>A0A2S1PG07</accession>
<dbReference type="EMBL" id="MH179480">
    <property type="protein sequence ID" value="AWH15502.1"/>
    <property type="molecule type" value="Genomic_DNA"/>
</dbReference>